<dbReference type="Proteomes" id="UP001549097">
    <property type="component" value="Unassembled WGS sequence"/>
</dbReference>
<dbReference type="PANTHER" id="PTHR43798">
    <property type="entry name" value="MONOACYLGLYCEROL LIPASE"/>
    <property type="match status" value="1"/>
</dbReference>
<keyword evidence="3" id="KW-1185">Reference proteome</keyword>
<evidence type="ECO:0000259" key="1">
    <source>
        <dbReference type="Pfam" id="PF12146"/>
    </source>
</evidence>
<organism evidence="2 3">
    <name type="scientific">Fictibacillus halophilus</name>
    <dbReference type="NCBI Taxonomy" id="1610490"/>
    <lineage>
        <taxon>Bacteria</taxon>
        <taxon>Bacillati</taxon>
        <taxon>Bacillota</taxon>
        <taxon>Bacilli</taxon>
        <taxon>Bacillales</taxon>
        <taxon>Fictibacillaceae</taxon>
        <taxon>Fictibacillus</taxon>
    </lineage>
</organism>
<dbReference type="InterPro" id="IPR029058">
    <property type="entry name" value="AB_hydrolase_fold"/>
</dbReference>
<sequence>MLCRVERGNIFYDVIDEGLPLIILHSMGTDHRSMKAWLEPIFQNKKGYQRVYVDLPAHGYSEIDSSLKSTDDILSSVIEFIDIVFSDEEFALLGSSYGGYVAQGIVHSKREQVKKLALLAPAIHRKHRNVPKKVIIEKNETLLHAIDADTRAAFETLMIYQNEGNLKCFLEEVQPGRLLANRNFLTSNWREEGYFLSHEPFYDASRLQQEVLLILGKQDHICGYQDYGFLMDKFPHLTQVILDHAGHMLHIEQRRIVQQLVGDWLYLETVK</sequence>
<dbReference type="Pfam" id="PF12146">
    <property type="entry name" value="Hydrolase_4"/>
    <property type="match status" value="1"/>
</dbReference>
<feature type="domain" description="Serine aminopeptidase S33" evidence="1">
    <location>
        <begin position="44"/>
        <end position="253"/>
    </location>
</feature>
<dbReference type="InterPro" id="IPR050266">
    <property type="entry name" value="AB_hydrolase_sf"/>
</dbReference>
<dbReference type="PANTHER" id="PTHR43798:SF6">
    <property type="entry name" value="HYDROLASE, PUTATIVE (AFU_ORTHOLOGUE AFUA_4G13070)-RELATED"/>
    <property type="match status" value="1"/>
</dbReference>
<name>A0ABV2LI03_9BACL</name>
<dbReference type="Gene3D" id="3.40.50.1820">
    <property type="entry name" value="alpha/beta hydrolase"/>
    <property type="match status" value="1"/>
</dbReference>
<protein>
    <submittedName>
        <fullName evidence="2">Pimeloyl-ACP methyl ester carboxylesterase</fullName>
    </submittedName>
</protein>
<accession>A0ABV2LI03</accession>
<reference evidence="2 3" key="1">
    <citation type="submission" date="2024-06" db="EMBL/GenBank/DDBJ databases">
        <title>Genomic Encyclopedia of Type Strains, Phase IV (KMG-IV): sequencing the most valuable type-strain genomes for metagenomic binning, comparative biology and taxonomic classification.</title>
        <authorList>
            <person name="Goeker M."/>
        </authorList>
    </citation>
    <scope>NUCLEOTIDE SEQUENCE [LARGE SCALE GENOMIC DNA]</scope>
    <source>
        <strain evidence="2 3">DSM 100124</strain>
    </source>
</reference>
<dbReference type="InterPro" id="IPR022742">
    <property type="entry name" value="Hydrolase_4"/>
</dbReference>
<dbReference type="PRINTS" id="PR00111">
    <property type="entry name" value="ABHYDROLASE"/>
</dbReference>
<gene>
    <name evidence="2" type="ORF">ABID52_001794</name>
</gene>
<dbReference type="SUPFAM" id="SSF53474">
    <property type="entry name" value="alpha/beta-Hydrolases"/>
    <property type="match status" value="1"/>
</dbReference>
<dbReference type="RefSeq" id="WP_198767465.1">
    <property type="nucleotide sequence ID" value="NZ_JAEACF010000001.1"/>
</dbReference>
<proteinExistence type="predicted"/>
<dbReference type="InterPro" id="IPR000073">
    <property type="entry name" value="AB_hydrolase_1"/>
</dbReference>
<comment type="caution">
    <text evidence="2">The sequence shown here is derived from an EMBL/GenBank/DDBJ whole genome shotgun (WGS) entry which is preliminary data.</text>
</comment>
<dbReference type="EMBL" id="JBEPMP010000001">
    <property type="protein sequence ID" value="MET3728213.1"/>
    <property type="molecule type" value="Genomic_DNA"/>
</dbReference>
<evidence type="ECO:0000313" key="3">
    <source>
        <dbReference type="Proteomes" id="UP001549097"/>
    </source>
</evidence>
<evidence type="ECO:0000313" key="2">
    <source>
        <dbReference type="EMBL" id="MET3728213.1"/>
    </source>
</evidence>